<evidence type="ECO:0000256" key="3">
    <source>
        <dbReference type="ARBA" id="ARBA00022692"/>
    </source>
</evidence>
<feature type="region of interest" description="Disordered" evidence="6">
    <location>
        <begin position="1"/>
        <end position="20"/>
    </location>
</feature>
<dbReference type="AlphaFoldDB" id="A0A0G0Y0X2"/>
<proteinExistence type="predicted"/>
<evidence type="ECO:0000256" key="6">
    <source>
        <dbReference type="SAM" id="MobiDB-lite"/>
    </source>
</evidence>
<name>A0A0G0Y0X2_UNCKA</name>
<dbReference type="EMBL" id="LCBB01000006">
    <property type="protein sequence ID" value="KKS03041.1"/>
    <property type="molecule type" value="Genomic_DNA"/>
</dbReference>
<evidence type="ECO:0000256" key="1">
    <source>
        <dbReference type="ARBA" id="ARBA00022475"/>
    </source>
</evidence>
<sequence>MKHINSRKEITSRHPRPVQTSGNQLLLNKIKNRRRGIKNPRILARKYRVFINIFVIFLVLGAVGYLSYKYIYLSPRFSVKKVSVVGGGKFVNLEDFKNISEQKVLGQSIFSTNSRELKKTLKDNFLGARRVEVSLDYPDALVIKVEERVPVAVVTSGKKDAVHYLIDSEGYVLGEVSDEFMNLPEIIYEGEIRVGAFLEAQVVPVSIEILSEVGKAGLNISSISFRERYSRLRLGSTDVYLSNMKDIKESVWKLEKLYKTLLLEGKSVIKIDLRYDKVIVLYE</sequence>
<keyword evidence="2" id="KW-0132">Cell division</keyword>
<dbReference type="Proteomes" id="UP000033947">
    <property type="component" value="Unassembled WGS sequence"/>
</dbReference>
<keyword evidence="1" id="KW-1003">Cell membrane</keyword>
<evidence type="ECO:0000259" key="8">
    <source>
        <dbReference type="Pfam" id="PF08478"/>
    </source>
</evidence>
<dbReference type="PANTHER" id="PTHR37820:SF1">
    <property type="entry name" value="CELL DIVISION PROTEIN FTSQ"/>
    <property type="match status" value="1"/>
</dbReference>
<protein>
    <recommendedName>
        <fullName evidence="8">POTRA domain-containing protein</fullName>
    </recommendedName>
</protein>
<feature type="compositionally biased region" description="Basic and acidic residues" evidence="6">
    <location>
        <begin position="1"/>
        <end position="12"/>
    </location>
</feature>
<dbReference type="PANTHER" id="PTHR37820">
    <property type="entry name" value="CELL DIVISION PROTEIN DIVIB"/>
    <property type="match status" value="1"/>
</dbReference>
<dbReference type="GO" id="GO:0005886">
    <property type="term" value="C:plasma membrane"/>
    <property type="evidence" value="ECO:0007669"/>
    <property type="project" value="TreeGrafter"/>
</dbReference>
<comment type="caution">
    <text evidence="9">The sequence shown here is derived from an EMBL/GenBank/DDBJ whole genome shotgun (WGS) entry which is preliminary data.</text>
</comment>
<evidence type="ECO:0000256" key="5">
    <source>
        <dbReference type="ARBA" id="ARBA00023306"/>
    </source>
</evidence>
<dbReference type="GO" id="GO:0051301">
    <property type="term" value="P:cell division"/>
    <property type="evidence" value="ECO:0007669"/>
    <property type="project" value="UniProtKB-KW"/>
</dbReference>
<evidence type="ECO:0000313" key="9">
    <source>
        <dbReference type="EMBL" id="KKS03041.1"/>
    </source>
</evidence>
<keyword evidence="4 7" id="KW-1133">Transmembrane helix</keyword>
<dbReference type="Pfam" id="PF08478">
    <property type="entry name" value="POTRA_1"/>
    <property type="match status" value="1"/>
</dbReference>
<keyword evidence="5" id="KW-0131">Cell cycle</keyword>
<evidence type="ECO:0000256" key="7">
    <source>
        <dbReference type="SAM" id="Phobius"/>
    </source>
</evidence>
<evidence type="ECO:0000256" key="2">
    <source>
        <dbReference type="ARBA" id="ARBA00022618"/>
    </source>
</evidence>
<evidence type="ECO:0000256" key="4">
    <source>
        <dbReference type="ARBA" id="ARBA00022989"/>
    </source>
</evidence>
<feature type="transmembrane region" description="Helical" evidence="7">
    <location>
        <begin position="49"/>
        <end position="68"/>
    </location>
</feature>
<reference evidence="9 10" key="1">
    <citation type="journal article" date="2015" name="Nature">
        <title>rRNA introns, odd ribosomes, and small enigmatic genomes across a large radiation of phyla.</title>
        <authorList>
            <person name="Brown C.T."/>
            <person name="Hug L.A."/>
            <person name="Thomas B.C."/>
            <person name="Sharon I."/>
            <person name="Castelle C.J."/>
            <person name="Singh A."/>
            <person name="Wilkins M.J."/>
            <person name="Williams K.H."/>
            <person name="Banfield J.F."/>
        </authorList>
    </citation>
    <scope>NUCLEOTIDE SEQUENCE [LARGE SCALE GENOMIC DNA]</scope>
</reference>
<gene>
    <name evidence="9" type="ORF">UU55_C0006G0011</name>
</gene>
<evidence type="ECO:0000313" key="10">
    <source>
        <dbReference type="Proteomes" id="UP000033947"/>
    </source>
</evidence>
<feature type="domain" description="POTRA" evidence="8">
    <location>
        <begin position="77"/>
        <end position="148"/>
    </location>
</feature>
<dbReference type="InterPro" id="IPR013685">
    <property type="entry name" value="POTRA_FtsQ_type"/>
</dbReference>
<accession>A0A0G0Y0X2</accession>
<organism evidence="9 10">
    <name type="scientific">candidate division WWE3 bacterium GW2011_GWC2_41_23</name>
    <dbReference type="NCBI Taxonomy" id="1619123"/>
    <lineage>
        <taxon>Bacteria</taxon>
        <taxon>Katanobacteria</taxon>
    </lineage>
</organism>
<dbReference type="Gene3D" id="3.10.20.310">
    <property type="entry name" value="membrane protein fhac"/>
    <property type="match status" value="1"/>
</dbReference>
<dbReference type="InterPro" id="IPR050487">
    <property type="entry name" value="FtsQ_DivIB"/>
</dbReference>
<keyword evidence="7" id="KW-0472">Membrane</keyword>
<keyword evidence="3 7" id="KW-0812">Transmembrane</keyword>